<dbReference type="InterPro" id="IPR008651">
    <property type="entry name" value="Uncharacterised_HicB"/>
</dbReference>
<evidence type="ECO:0000313" key="1">
    <source>
        <dbReference type="EMBL" id="MCC2231104.1"/>
    </source>
</evidence>
<protein>
    <submittedName>
        <fullName evidence="1">Type II toxin-antitoxin system HicB family antitoxin</fullName>
    </submittedName>
</protein>
<dbReference type="AlphaFoldDB" id="A0AAE3EAB0"/>
<dbReference type="Gene3D" id="1.10.1220.10">
    <property type="entry name" value="Met repressor-like"/>
    <property type="match status" value="1"/>
</dbReference>
<dbReference type="GO" id="GO:0006355">
    <property type="term" value="P:regulation of DNA-templated transcription"/>
    <property type="evidence" value="ECO:0007669"/>
    <property type="project" value="InterPro"/>
</dbReference>
<proteinExistence type="predicted"/>
<dbReference type="InterPro" id="IPR035069">
    <property type="entry name" value="TTHA1013/TTHA0281-like"/>
</dbReference>
<dbReference type="RefSeq" id="WP_308453624.1">
    <property type="nucleotide sequence ID" value="NZ_JAJEQR010000022.1"/>
</dbReference>
<keyword evidence="2" id="KW-1185">Reference proteome</keyword>
<gene>
    <name evidence="1" type="ORF">LKD81_08850</name>
</gene>
<dbReference type="Pfam" id="PF05534">
    <property type="entry name" value="HicB"/>
    <property type="match status" value="1"/>
</dbReference>
<dbReference type="SUPFAM" id="SSF143100">
    <property type="entry name" value="TTHA1013/TTHA0281-like"/>
    <property type="match status" value="1"/>
</dbReference>
<reference evidence="1" key="1">
    <citation type="submission" date="2021-10" db="EMBL/GenBank/DDBJ databases">
        <title>Anaerobic single-cell dispensing facilitates the cultivation of human gut bacteria.</title>
        <authorList>
            <person name="Afrizal A."/>
        </authorList>
    </citation>
    <scope>NUCLEOTIDE SEQUENCE</scope>
    <source>
        <strain evidence="1">CLA-AA-H215</strain>
    </source>
</reference>
<comment type="caution">
    <text evidence="1">The sequence shown here is derived from an EMBL/GenBank/DDBJ whole genome shotgun (WGS) entry which is preliminary data.</text>
</comment>
<organism evidence="1 2">
    <name type="scientific">Hominifimenecus microfluidus</name>
    <dbReference type="NCBI Taxonomy" id="2885348"/>
    <lineage>
        <taxon>Bacteria</taxon>
        <taxon>Bacillati</taxon>
        <taxon>Bacillota</taxon>
        <taxon>Clostridia</taxon>
        <taxon>Lachnospirales</taxon>
        <taxon>Lachnospiraceae</taxon>
        <taxon>Hominifimenecus</taxon>
    </lineage>
</organism>
<evidence type="ECO:0000313" key="2">
    <source>
        <dbReference type="Proteomes" id="UP001198182"/>
    </source>
</evidence>
<dbReference type="Proteomes" id="UP001198182">
    <property type="component" value="Unassembled WGS sequence"/>
</dbReference>
<dbReference type="InterPro" id="IPR010985">
    <property type="entry name" value="Ribbon_hlx_hlx"/>
</dbReference>
<dbReference type="EMBL" id="JAJEQR010000022">
    <property type="protein sequence ID" value="MCC2231104.1"/>
    <property type="molecule type" value="Genomic_DNA"/>
</dbReference>
<dbReference type="SUPFAM" id="SSF47598">
    <property type="entry name" value="Ribbon-helix-helix"/>
    <property type="match status" value="1"/>
</dbReference>
<dbReference type="InterPro" id="IPR013321">
    <property type="entry name" value="Arc_rbn_hlx_hlx"/>
</dbReference>
<name>A0AAE3EAB0_9FIRM</name>
<sequence length="158" mass="17819">MNNILEYKGYHTKVEYDSQDHILYGKIEGINDYVNFESDNLDDVENEFHSAVDDYLSFCEEVGKAPEKEYKGSFNVRISPELHKKLALVAYKKGDSLNKCVEEALSAYVSADSKATESSDGITLSVPSPEDYEGSKFSELPPIHLVYTAQTYKKVVEN</sequence>
<accession>A0AAE3EAB0</accession>